<dbReference type="OrthoDB" id="667383at2"/>
<dbReference type="EMBL" id="CP042433">
    <property type="protein sequence ID" value="QEC56834.1"/>
    <property type="molecule type" value="Genomic_DNA"/>
</dbReference>
<protein>
    <recommendedName>
        <fullName evidence="4">Transposase</fullName>
    </recommendedName>
</protein>
<evidence type="ECO:0000313" key="2">
    <source>
        <dbReference type="EMBL" id="QEC56834.1"/>
    </source>
</evidence>
<dbReference type="Proteomes" id="UP000321204">
    <property type="component" value="Chromosome"/>
</dbReference>
<feature type="coiled-coil region" evidence="1">
    <location>
        <begin position="2"/>
        <end position="43"/>
    </location>
</feature>
<evidence type="ECO:0000256" key="1">
    <source>
        <dbReference type="SAM" id="Coils"/>
    </source>
</evidence>
<proteinExistence type="predicted"/>
<keyword evidence="3" id="KW-1185">Reference proteome</keyword>
<name>A0A5B8UJG4_9BACT</name>
<evidence type="ECO:0000313" key="3">
    <source>
        <dbReference type="Proteomes" id="UP000321204"/>
    </source>
</evidence>
<dbReference type="KEGG" id="fgg:FSB75_13310"/>
<keyword evidence="1" id="KW-0175">Coiled coil</keyword>
<organism evidence="2 3">
    <name type="scientific">Flavisolibacter ginsenosidimutans</name>
    <dbReference type="NCBI Taxonomy" id="661481"/>
    <lineage>
        <taxon>Bacteria</taxon>
        <taxon>Pseudomonadati</taxon>
        <taxon>Bacteroidota</taxon>
        <taxon>Chitinophagia</taxon>
        <taxon>Chitinophagales</taxon>
        <taxon>Chitinophagaceae</taxon>
        <taxon>Flavisolibacter</taxon>
    </lineage>
</organism>
<accession>A0A5B8UJG4</accession>
<gene>
    <name evidence="2" type="ORF">FSB75_13310</name>
</gene>
<sequence length="59" mass="6686">MTPEEQKQVEALQKQNEALLKKLELANLKITGLEMMIDSAEEELKVDIRKKSGTKQSEA</sequence>
<evidence type="ECO:0008006" key="4">
    <source>
        <dbReference type="Google" id="ProtNLM"/>
    </source>
</evidence>
<dbReference type="AlphaFoldDB" id="A0A5B8UJG4"/>
<reference evidence="2 3" key="1">
    <citation type="journal article" date="2015" name="Int. J. Syst. Evol. Microbiol.">
        <title>Flavisolibacter ginsenosidimutans sp. nov., with ginsenoside-converting activity isolated from soil used for cultivating ginseng.</title>
        <authorList>
            <person name="Zhao Y."/>
            <person name="Liu Q."/>
            <person name="Kang M.S."/>
            <person name="Jin F."/>
            <person name="Yu H."/>
            <person name="Im W.T."/>
        </authorList>
    </citation>
    <scope>NUCLEOTIDE SEQUENCE [LARGE SCALE GENOMIC DNA]</scope>
    <source>
        <strain evidence="2 3">Gsoil 636</strain>
    </source>
</reference>
<dbReference type="RefSeq" id="WP_146788359.1">
    <property type="nucleotide sequence ID" value="NZ_BAABIO010000003.1"/>
</dbReference>